<sequence>MVGSDSVATPQHSHAFLSPPRLAMPLTGPTVHQQLLTAYNQAAAKLEQLRSQLGQFQSTQDSLQNQRDETLRSLAQHYLPELTPEAIQETWSEVRPSMSEILLRKQDHERRLHEDLEADTHGRETQEAALSQLNETIAAAESKQQELIAAVEQSLRNNPSFVALSDRAAMAEAALERAEANLDEISQDAARKLPAYEECNLFCYLKDRKFGTPEYAHRGFTRRMDRWIAKLNNYHESKRNYDYLTTTPETMRTIIAEDRDALETVMEELARHRDDAAAEHGLDQHLREVRALNRQRDATLKDLDEWTQRCELTQAKLTELETPQCSYYREAIELFRQMLDRTDTHELRQQARRTPEITDDQIVASLRGIETRMDQTELSSNRHQEEMMEQQQIHQAIGRLIQRFRASGYEQARCQFSDMLDVLTPLDRARTAHDVDDLWNSIRRMQSWGPTAMDRVTNVATHPMTQVLVNAMAHAAAGAMSEHARRAGRRTRRRR</sequence>
<comment type="caution">
    <text evidence="2">The sequence shown here is derived from an EMBL/GenBank/DDBJ whole genome shotgun (WGS) entry which is preliminary data.</text>
</comment>
<dbReference type="RefSeq" id="WP_007325763.1">
    <property type="nucleotide sequence ID" value="NZ_AFAR01000106.1"/>
</dbReference>
<dbReference type="Proteomes" id="UP000006222">
    <property type="component" value="Unassembled WGS sequence"/>
</dbReference>
<feature type="coiled-coil region" evidence="1">
    <location>
        <begin position="255"/>
        <end position="309"/>
    </location>
</feature>
<dbReference type="AlphaFoldDB" id="F2AQ52"/>
<proteinExistence type="predicted"/>
<dbReference type="PATRIC" id="fig|991778.3.peg.1928"/>
<reference evidence="2 3" key="1">
    <citation type="journal article" date="2013" name="Mar. Genomics">
        <title>Expression of sulfatases in Rhodopirellula baltica and the diversity of sulfatases in the genus Rhodopirellula.</title>
        <authorList>
            <person name="Wegner C.E."/>
            <person name="Richter-Heitmann T."/>
            <person name="Klindworth A."/>
            <person name="Klockow C."/>
            <person name="Richter M."/>
            <person name="Achstetter T."/>
            <person name="Glockner F.O."/>
            <person name="Harder J."/>
        </authorList>
    </citation>
    <scope>NUCLEOTIDE SEQUENCE [LARGE SCALE GENOMIC DNA]</scope>
    <source>
        <strain evidence="2 3">WH47</strain>
    </source>
</reference>
<keyword evidence="1" id="KW-0175">Coiled coil</keyword>
<evidence type="ECO:0000313" key="2">
    <source>
        <dbReference type="EMBL" id="EGF28188.1"/>
    </source>
</evidence>
<organism evidence="2 3">
    <name type="scientific">Rhodopirellula baltica WH47</name>
    <dbReference type="NCBI Taxonomy" id="991778"/>
    <lineage>
        <taxon>Bacteria</taxon>
        <taxon>Pseudomonadati</taxon>
        <taxon>Planctomycetota</taxon>
        <taxon>Planctomycetia</taxon>
        <taxon>Pirellulales</taxon>
        <taxon>Pirellulaceae</taxon>
        <taxon>Rhodopirellula</taxon>
    </lineage>
</organism>
<evidence type="ECO:0000256" key="1">
    <source>
        <dbReference type="SAM" id="Coils"/>
    </source>
</evidence>
<feature type="coiled-coil region" evidence="1">
    <location>
        <begin position="32"/>
        <end position="66"/>
    </location>
</feature>
<feature type="coiled-coil region" evidence="1">
    <location>
        <begin position="123"/>
        <end position="188"/>
    </location>
</feature>
<gene>
    <name evidence="2" type="ORF">RBWH47_02846</name>
</gene>
<name>F2AQ52_RHOBT</name>
<protein>
    <submittedName>
        <fullName evidence="2">Uncharacterized protein</fullName>
    </submittedName>
</protein>
<dbReference type="EMBL" id="AFAR01000106">
    <property type="protein sequence ID" value="EGF28188.1"/>
    <property type="molecule type" value="Genomic_DNA"/>
</dbReference>
<evidence type="ECO:0000313" key="3">
    <source>
        <dbReference type="Proteomes" id="UP000006222"/>
    </source>
</evidence>
<accession>F2AQ52</accession>